<dbReference type="Pfam" id="PF14014">
    <property type="entry name" value="DUF4230"/>
    <property type="match status" value="1"/>
</dbReference>
<evidence type="ECO:0000313" key="2">
    <source>
        <dbReference type="Proteomes" id="UP000076947"/>
    </source>
</evidence>
<proteinExistence type="predicted"/>
<protein>
    <recommendedName>
        <fullName evidence="3">DUF4230 domain-containing protein</fullName>
    </recommendedName>
</protein>
<gene>
    <name evidence="1" type="ORF">AYJ05_12090</name>
</gene>
<accession>A0A177IPQ5</accession>
<dbReference type="EMBL" id="LSTQ01000007">
    <property type="protein sequence ID" value="OAH30790.1"/>
    <property type="molecule type" value="Genomic_DNA"/>
</dbReference>
<name>A0A177IPQ5_9CORY</name>
<comment type="caution">
    <text evidence="1">The sequence shown here is derived from an EMBL/GenBank/DDBJ whole genome shotgun (WGS) entry which is preliminary data.</text>
</comment>
<dbReference type="InterPro" id="IPR025324">
    <property type="entry name" value="DUF4230"/>
</dbReference>
<dbReference type="AlphaFoldDB" id="A0A177IPQ5"/>
<dbReference type="Proteomes" id="UP000076947">
    <property type="component" value="Unassembled WGS sequence"/>
</dbReference>
<dbReference type="OrthoDB" id="359931at2"/>
<organism evidence="1 2">
    <name type="scientific">Corynebacterium stationis</name>
    <dbReference type="NCBI Taxonomy" id="1705"/>
    <lineage>
        <taxon>Bacteria</taxon>
        <taxon>Bacillati</taxon>
        <taxon>Actinomycetota</taxon>
        <taxon>Actinomycetes</taxon>
        <taxon>Mycobacteriales</taxon>
        <taxon>Corynebacteriaceae</taxon>
        <taxon>Corynebacterium</taxon>
    </lineage>
</organism>
<keyword evidence="2" id="KW-1185">Reference proteome</keyword>
<evidence type="ECO:0008006" key="3">
    <source>
        <dbReference type="Google" id="ProtNLM"/>
    </source>
</evidence>
<sequence>MRRLIPFSAGLLLAVLVFGGALFVMTQDREPEAEQVVKSQHLEFSLEPIAELALEEYNYSGVVVHTNENHRLFNLLSIPLTGNRFLFYYQGAAKAGVKDASQINVERLDDEQKFVVDVPEVEVLSSQIDASSVEIYDQSNNPIRQHNIQDVMTALAGEEAKASDKAIAAGLLIEAQKQLDELLTVQVQSVVENSEWDDYEVEIQRDGEPVAEESGADSAQAKS</sequence>
<evidence type="ECO:0000313" key="1">
    <source>
        <dbReference type="EMBL" id="OAH30790.1"/>
    </source>
</evidence>
<reference evidence="2" key="1">
    <citation type="submission" date="2016-02" db="EMBL/GenBank/DDBJ databases">
        <authorList>
            <person name="Kaur G."/>
            <person name="Nair G.R."/>
            <person name="Mayilraj S."/>
        </authorList>
    </citation>
    <scope>NUCLEOTIDE SEQUENCE [LARGE SCALE GENOMIC DNA]</scope>
    <source>
        <strain evidence="2">GA-15</strain>
    </source>
</reference>